<evidence type="ECO:0000256" key="1">
    <source>
        <dbReference type="SAM" id="MobiDB-lite"/>
    </source>
</evidence>
<gene>
    <name evidence="2" type="ORF">H8B09_20660</name>
</gene>
<evidence type="ECO:0008006" key="4">
    <source>
        <dbReference type="Google" id="ProtNLM"/>
    </source>
</evidence>
<evidence type="ECO:0000313" key="3">
    <source>
        <dbReference type="Proteomes" id="UP000609346"/>
    </source>
</evidence>
<dbReference type="Proteomes" id="UP000609346">
    <property type="component" value="Unassembled WGS sequence"/>
</dbReference>
<comment type="caution">
    <text evidence="2">The sequence shown here is derived from an EMBL/GenBank/DDBJ whole genome shotgun (WGS) entry which is preliminary data.</text>
</comment>
<feature type="region of interest" description="Disordered" evidence="1">
    <location>
        <begin position="1"/>
        <end position="47"/>
    </location>
</feature>
<keyword evidence="3" id="KW-1185">Reference proteome</keyword>
<proteinExistence type="predicted"/>
<dbReference type="EMBL" id="JACXZA010000005">
    <property type="protein sequence ID" value="MBD3921192.1"/>
    <property type="molecule type" value="Genomic_DNA"/>
</dbReference>
<evidence type="ECO:0000313" key="2">
    <source>
        <dbReference type="EMBL" id="MBD3921192.1"/>
    </source>
</evidence>
<name>A0ABR8MZ34_9BACL</name>
<dbReference type="RefSeq" id="WP_191205469.1">
    <property type="nucleotide sequence ID" value="NZ_JACXZA010000005.1"/>
</dbReference>
<organism evidence="2 3">
    <name type="scientific">Paenibacillus terricola</name>
    <dbReference type="NCBI Taxonomy" id="2763503"/>
    <lineage>
        <taxon>Bacteria</taxon>
        <taxon>Bacillati</taxon>
        <taxon>Bacillota</taxon>
        <taxon>Bacilli</taxon>
        <taxon>Bacillales</taxon>
        <taxon>Paenibacillaceae</taxon>
        <taxon>Paenibacillus</taxon>
    </lineage>
</organism>
<sequence>MSGKLPSDKQKAARKQQSLADRGQVSKSAASELQSDADSAAVPKHGL</sequence>
<feature type="compositionally biased region" description="Polar residues" evidence="1">
    <location>
        <begin position="15"/>
        <end position="37"/>
    </location>
</feature>
<reference evidence="2 3" key="1">
    <citation type="submission" date="2020-09" db="EMBL/GenBank/DDBJ databases">
        <title>Paenibacillus sp. strain PR3 16S rRNA gene Genome sequencing and assembly.</title>
        <authorList>
            <person name="Kim J."/>
        </authorList>
    </citation>
    <scope>NUCLEOTIDE SEQUENCE [LARGE SCALE GENOMIC DNA]</scope>
    <source>
        <strain evidence="2 3">PR3</strain>
    </source>
</reference>
<accession>A0ABR8MZ34</accession>
<feature type="compositionally biased region" description="Basic and acidic residues" evidence="1">
    <location>
        <begin position="1"/>
        <end position="11"/>
    </location>
</feature>
<protein>
    <recommendedName>
        <fullName evidence="4">YfhD family protein</fullName>
    </recommendedName>
</protein>